<evidence type="ECO:0000313" key="1">
    <source>
        <dbReference type="EMBL" id="MEO1783042.1"/>
    </source>
</evidence>
<gene>
    <name evidence="1" type="ORF">BAU18_002661</name>
</gene>
<reference evidence="1" key="2">
    <citation type="submission" date="2024-02" db="EMBL/GenBank/DDBJ databases">
        <title>The Genome Sequence of Enterococcus diestrammenae JM9A.</title>
        <authorList>
            <person name="Earl A."/>
            <person name="Manson A."/>
            <person name="Gilmore M."/>
            <person name="Sanders J."/>
            <person name="Shea T."/>
            <person name="Howe W."/>
            <person name="Livny J."/>
            <person name="Cuomo C."/>
            <person name="Neafsey D."/>
            <person name="Birren B."/>
        </authorList>
    </citation>
    <scope>NUCLEOTIDE SEQUENCE</scope>
    <source>
        <strain evidence="1">JM9A</strain>
    </source>
</reference>
<name>A0ABV0F7H5_9ENTE</name>
<keyword evidence="2" id="KW-1185">Reference proteome</keyword>
<organism evidence="1 2">
    <name type="scientific">Enterococcus diestrammenae</name>
    <dbReference type="NCBI Taxonomy" id="1155073"/>
    <lineage>
        <taxon>Bacteria</taxon>
        <taxon>Bacillati</taxon>
        <taxon>Bacillota</taxon>
        <taxon>Bacilli</taxon>
        <taxon>Lactobacillales</taxon>
        <taxon>Enterococcaceae</taxon>
        <taxon>Enterococcus</taxon>
    </lineage>
</organism>
<evidence type="ECO:0008006" key="3">
    <source>
        <dbReference type="Google" id="ProtNLM"/>
    </source>
</evidence>
<dbReference type="SUPFAM" id="SSF55729">
    <property type="entry name" value="Acyl-CoA N-acyltransferases (Nat)"/>
    <property type="match status" value="1"/>
</dbReference>
<dbReference type="Proteomes" id="UP001429357">
    <property type="component" value="Unassembled WGS sequence"/>
</dbReference>
<comment type="caution">
    <text evidence="1">The sequence shown here is derived from an EMBL/GenBank/DDBJ whole genome shotgun (WGS) entry which is preliminary data.</text>
</comment>
<reference evidence="1" key="1">
    <citation type="submission" date="2016-06" db="EMBL/GenBank/DDBJ databases">
        <authorList>
            <person name="Van Tyne D."/>
        </authorList>
    </citation>
    <scope>NUCLEOTIDE SEQUENCE</scope>
    <source>
        <strain evidence="1">JM9A</strain>
    </source>
</reference>
<protein>
    <recommendedName>
        <fullName evidence="3">N-acetyltransferase domain-containing protein</fullName>
    </recommendedName>
</protein>
<dbReference type="InterPro" id="IPR016181">
    <property type="entry name" value="Acyl_CoA_acyltransferase"/>
</dbReference>
<dbReference type="EMBL" id="MAEI02000001">
    <property type="protein sequence ID" value="MEO1783042.1"/>
    <property type="molecule type" value="Genomic_DNA"/>
</dbReference>
<sequence>MGEVAYHFDEESQRYLCDVIIFSPYRGQGFGDQGLKLLIQAATVNQLTTLFDHLAPGNPAVSLF</sequence>
<evidence type="ECO:0000313" key="2">
    <source>
        <dbReference type="Proteomes" id="UP001429357"/>
    </source>
</evidence>
<accession>A0ABV0F7H5</accession>
<dbReference type="Gene3D" id="3.40.630.30">
    <property type="match status" value="1"/>
</dbReference>
<proteinExistence type="predicted"/>